<evidence type="ECO:0000313" key="1">
    <source>
        <dbReference type="EMBL" id="KAJ8665235.1"/>
    </source>
</evidence>
<sequence>MHPAVPFAAGLYASEAYMMHIFILPTRRSFRVFAFRQVAGVFLVKTCGVTAVGLLQGSRGLDLAWPLSRAPATHGRIRAFHHRGTSAFSGAESWGHGPVQVTRVRQDGEVVGIYPWVCGPVEVSPCVLHIVGATKPGFRLLTGLDVQEGVVSFLTCFPQDRWFPASCGAGGMKVIPGPHVGRQVDVGTRRWCVNQVIFHEEVEVEEGKV</sequence>
<accession>A0ACC2N6K0</accession>
<proteinExistence type="predicted"/>
<organism evidence="1 2">
    <name type="scientific">Eretmocerus hayati</name>
    <dbReference type="NCBI Taxonomy" id="131215"/>
    <lineage>
        <taxon>Eukaryota</taxon>
        <taxon>Metazoa</taxon>
        <taxon>Ecdysozoa</taxon>
        <taxon>Arthropoda</taxon>
        <taxon>Hexapoda</taxon>
        <taxon>Insecta</taxon>
        <taxon>Pterygota</taxon>
        <taxon>Neoptera</taxon>
        <taxon>Endopterygota</taxon>
        <taxon>Hymenoptera</taxon>
        <taxon>Apocrita</taxon>
        <taxon>Proctotrupomorpha</taxon>
        <taxon>Chalcidoidea</taxon>
        <taxon>Aphelinidae</taxon>
        <taxon>Aphelininae</taxon>
        <taxon>Eretmocerus</taxon>
    </lineage>
</organism>
<reference evidence="1" key="1">
    <citation type="submission" date="2023-04" db="EMBL/GenBank/DDBJ databases">
        <title>A chromosome-level genome assembly of the parasitoid wasp Eretmocerus hayati.</title>
        <authorList>
            <person name="Zhong Y."/>
            <person name="Liu S."/>
            <person name="Liu Y."/>
        </authorList>
    </citation>
    <scope>NUCLEOTIDE SEQUENCE</scope>
    <source>
        <strain evidence="1">ZJU_SS_LIU_2023</strain>
    </source>
</reference>
<dbReference type="EMBL" id="CM056744">
    <property type="protein sequence ID" value="KAJ8665235.1"/>
    <property type="molecule type" value="Genomic_DNA"/>
</dbReference>
<dbReference type="Proteomes" id="UP001239111">
    <property type="component" value="Chromosome 4"/>
</dbReference>
<protein>
    <submittedName>
        <fullName evidence="1">Uncharacterized protein</fullName>
    </submittedName>
</protein>
<keyword evidence="2" id="KW-1185">Reference proteome</keyword>
<gene>
    <name evidence="1" type="ORF">QAD02_006897</name>
</gene>
<name>A0ACC2N6K0_9HYME</name>
<evidence type="ECO:0000313" key="2">
    <source>
        <dbReference type="Proteomes" id="UP001239111"/>
    </source>
</evidence>
<comment type="caution">
    <text evidence="1">The sequence shown here is derived from an EMBL/GenBank/DDBJ whole genome shotgun (WGS) entry which is preliminary data.</text>
</comment>